<comment type="caution">
    <text evidence="6">The sequence shown here is derived from an EMBL/GenBank/DDBJ whole genome shotgun (WGS) entry which is preliminary data.</text>
</comment>
<keyword evidence="3" id="KW-0342">GTP-binding</keyword>
<feature type="transmembrane region" description="Helical" evidence="4">
    <location>
        <begin position="16"/>
        <end position="36"/>
    </location>
</feature>
<keyword evidence="2" id="KW-0547">Nucleotide-binding</keyword>
<dbReference type="InterPro" id="IPR045058">
    <property type="entry name" value="GIMA/IAN/Toc"/>
</dbReference>
<dbReference type="Pfam" id="PF04548">
    <property type="entry name" value="AIG1"/>
    <property type="match status" value="1"/>
</dbReference>
<dbReference type="KEGG" id="nfu:107388228"/>
<name>A0A9D2XMA2_NOTFU</name>
<protein>
    <submittedName>
        <fullName evidence="6">Transcript variant X1</fullName>
    </submittedName>
</protein>
<dbReference type="PANTHER" id="PTHR10903:SF167">
    <property type="entry name" value="GTPASE IMAP FAMILY MEMBER 6-RELATED"/>
    <property type="match status" value="1"/>
</dbReference>
<evidence type="ECO:0000313" key="6">
    <source>
        <dbReference type="EMBL" id="KAF7204822.1"/>
    </source>
</evidence>
<evidence type="ECO:0000259" key="5">
    <source>
        <dbReference type="PROSITE" id="PS51720"/>
    </source>
</evidence>
<dbReference type="EMBL" id="JAAVVJ010000016">
    <property type="protein sequence ID" value="KAF7204822.1"/>
    <property type="molecule type" value="Genomic_DNA"/>
</dbReference>
<dbReference type="AlphaFoldDB" id="A0A9D2XMA2"/>
<dbReference type="GO" id="GO:0005525">
    <property type="term" value="F:GTP binding"/>
    <property type="evidence" value="ECO:0007669"/>
    <property type="project" value="UniProtKB-KW"/>
</dbReference>
<evidence type="ECO:0000256" key="1">
    <source>
        <dbReference type="ARBA" id="ARBA00008535"/>
    </source>
</evidence>
<dbReference type="InterPro" id="IPR006703">
    <property type="entry name" value="G_AIG1"/>
</dbReference>
<organism evidence="6 7">
    <name type="scientific">Nothobranchius furzeri</name>
    <name type="common">Turquoise killifish</name>
    <dbReference type="NCBI Taxonomy" id="105023"/>
    <lineage>
        <taxon>Eukaryota</taxon>
        <taxon>Metazoa</taxon>
        <taxon>Chordata</taxon>
        <taxon>Craniata</taxon>
        <taxon>Vertebrata</taxon>
        <taxon>Euteleostomi</taxon>
        <taxon>Actinopterygii</taxon>
        <taxon>Neopterygii</taxon>
        <taxon>Teleostei</taxon>
        <taxon>Neoteleostei</taxon>
        <taxon>Acanthomorphata</taxon>
        <taxon>Ovalentaria</taxon>
        <taxon>Atherinomorphae</taxon>
        <taxon>Cyprinodontiformes</taxon>
        <taxon>Nothobranchiidae</taxon>
        <taxon>Nothobranchius</taxon>
    </lineage>
</organism>
<comment type="similarity">
    <text evidence="1">Belongs to the TRAFAC class TrmE-Era-EngA-EngB-Septin-like GTPase superfamily. AIG1/Toc34/Toc159-like paraseptin GTPase family. IAN subfamily.</text>
</comment>
<dbReference type="OrthoDB" id="9049620at2759"/>
<dbReference type="PROSITE" id="PS51720">
    <property type="entry name" value="G_AIG1"/>
    <property type="match status" value="1"/>
</dbReference>
<dbReference type="Proteomes" id="UP000822369">
    <property type="component" value="Chromosome 16"/>
</dbReference>
<keyword evidence="4" id="KW-0812">Transmembrane</keyword>
<keyword evidence="4" id="KW-0472">Membrane</keyword>
<keyword evidence="4" id="KW-1133">Transmembrane helix</keyword>
<sequence length="356" mass="39389">MECQCDKNTEDAVASWWMSGSNAQMGAFAVVGYLLYRFSQTLPALIRWPIRLFCSITGMSALWGWVGRLVGTLRGIRSVFRCLSRMWRFMVASSSYFKWVVPIIRIITGSSGEGSQSDSRLNNILDLISGTSKKSDLRLVLLGPRGGGRTSLANTLIGTSETNTSMEALNQSISRCTTMNGRELTVIDTPDILGSSLGSYIRAREALRSLQLTSPGPHAFLLVIQAPGSSMGVNQDPIQAIQSTLELFGEGVTGYIIPVITHADHLKTLDQLLEADPRNLKRALSLCEQRAELVDNRPGLPPEERSSLYSCLVERVIELKEVRGHFIHELQRREDDLREKLLTDMSSALATKLGRM</sequence>
<evidence type="ECO:0000256" key="4">
    <source>
        <dbReference type="SAM" id="Phobius"/>
    </source>
</evidence>
<feature type="domain" description="AIG1-type G" evidence="5">
    <location>
        <begin position="134"/>
        <end position="335"/>
    </location>
</feature>
<evidence type="ECO:0000256" key="2">
    <source>
        <dbReference type="ARBA" id="ARBA00022741"/>
    </source>
</evidence>
<feature type="transmembrane region" description="Helical" evidence="4">
    <location>
        <begin position="48"/>
        <end position="66"/>
    </location>
</feature>
<dbReference type="PANTHER" id="PTHR10903">
    <property type="entry name" value="GTPASE, IMAP FAMILY MEMBER-RELATED"/>
    <property type="match status" value="1"/>
</dbReference>
<evidence type="ECO:0000313" key="7">
    <source>
        <dbReference type="Proteomes" id="UP000822369"/>
    </source>
</evidence>
<proteinExistence type="inferred from homology"/>
<dbReference type="Gene3D" id="3.40.50.300">
    <property type="entry name" value="P-loop containing nucleotide triphosphate hydrolases"/>
    <property type="match status" value="1"/>
</dbReference>
<dbReference type="InterPro" id="IPR027417">
    <property type="entry name" value="P-loop_NTPase"/>
</dbReference>
<accession>A0A9D2XMA2</accession>
<gene>
    <name evidence="6" type="ORF">G4P62_012340</name>
</gene>
<dbReference type="SUPFAM" id="SSF52540">
    <property type="entry name" value="P-loop containing nucleoside triphosphate hydrolases"/>
    <property type="match status" value="1"/>
</dbReference>
<evidence type="ECO:0000256" key="3">
    <source>
        <dbReference type="ARBA" id="ARBA00023134"/>
    </source>
</evidence>
<reference evidence="6" key="1">
    <citation type="submission" date="2020-03" db="EMBL/GenBank/DDBJ databases">
        <title>Intra-Species Differences in Population Size shape Life History and Genome Evolution.</title>
        <authorList>
            <person name="Willemsen D."/>
            <person name="Cui R."/>
            <person name="Valenzano D.R."/>
        </authorList>
    </citation>
    <scope>NUCLEOTIDE SEQUENCE</scope>
    <source>
        <strain evidence="6">GRZ</strain>
        <tissue evidence="6">Whole</tissue>
    </source>
</reference>